<accession>A0A160TVE1</accession>
<dbReference type="EMBL" id="CZQD01000001">
    <property type="protein sequence ID" value="CUS55420.1"/>
    <property type="molecule type" value="Genomic_DNA"/>
</dbReference>
<evidence type="ECO:0000259" key="1">
    <source>
        <dbReference type="Pfam" id="PF00144"/>
    </source>
</evidence>
<name>A0A160TVE1_9ZZZZ</name>
<evidence type="ECO:0000313" key="2">
    <source>
        <dbReference type="EMBL" id="CUS55420.1"/>
    </source>
</evidence>
<dbReference type="AlphaFoldDB" id="A0A160TVE1"/>
<reference evidence="2" key="1">
    <citation type="submission" date="2015-10" db="EMBL/GenBank/DDBJ databases">
        <authorList>
            <person name="Gilbert D.G."/>
        </authorList>
    </citation>
    <scope>NUCLEOTIDE SEQUENCE</scope>
</reference>
<dbReference type="InterPro" id="IPR012338">
    <property type="entry name" value="Beta-lactam/transpept-like"/>
</dbReference>
<dbReference type="PANTHER" id="PTHR43283:SF3">
    <property type="entry name" value="BETA-LACTAMASE FAMILY PROTEIN (AFU_ORTHOLOGUE AFUA_5G07500)"/>
    <property type="match status" value="1"/>
</dbReference>
<dbReference type="PANTHER" id="PTHR43283">
    <property type="entry name" value="BETA-LACTAMASE-RELATED"/>
    <property type="match status" value="1"/>
</dbReference>
<dbReference type="Gene3D" id="3.40.710.10">
    <property type="entry name" value="DD-peptidase/beta-lactamase superfamily"/>
    <property type="match status" value="1"/>
</dbReference>
<protein>
    <submittedName>
        <fullName evidence="2">Beta-lactamase class C and other penicillin binding proteins</fullName>
    </submittedName>
</protein>
<sequence>MRAMLKLEVCRRCLTGFAFALTALSLAALPAMAEQNEVADWPPLAPAGPAKAFSSDGLHALDERLQKFVSDEHVVGLQALLVKDGEVAHYGQYGVRDVETSTPVQPGTLYRIYSMTKPITGVALMQLHEDGKFDLDDPITKYIPEFEALKVLVGEHEDGTPILKDPSRPATMRELMSHSAGFAYGLGGDDYANAQFREQNVLKSPDPQTFIAKVAGIPLLHEPGQVWYYSVSVDIQGYLVEKFSGLSLGEYLKENVLTPLGMDDTGFYVPEAEYDRLSDVVYYASERDRFEPFYTETVQFRQSTIAFESGGGGLVSTIDDYARFCQMMLNGGMLDGHRILQEDTVALMRTNQLPPNAGVEFDGTQRSVFTPKRRDFGIDFAIISDPVAMDSPAGTGTYYWGGAAGTWFWIDPENDLFFIGMIQRFGARPGEPAGFREESMRLVYEALEE</sequence>
<gene>
    <name evidence="2" type="ORF">MGWOODY_Hyp1667</name>
</gene>
<dbReference type="InterPro" id="IPR001466">
    <property type="entry name" value="Beta-lactam-related"/>
</dbReference>
<dbReference type="SUPFAM" id="SSF56601">
    <property type="entry name" value="beta-lactamase/transpeptidase-like"/>
    <property type="match status" value="1"/>
</dbReference>
<proteinExistence type="predicted"/>
<organism evidence="2">
    <name type="scientific">hydrothermal vent metagenome</name>
    <dbReference type="NCBI Taxonomy" id="652676"/>
    <lineage>
        <taxon>unclassified sequences</taxon>
        <taxon>metagenomes</taxon>
        <taxon>ecological metagenomes</taxon>
    </lineage>
</organism>
<dbReference type="InterPro" id="IPR050789">
    <property type="entry name" value="Diverse_Enzym_Activities"/>
</dbReference>
<dbReference type="Pfam" id="PF00144">
    <property type="entry name" value="Beta-lactamase"/>
    <property type="match status" value="1"/>
</dbReference>
<feature type="domain" description="Beta-lactamase-related" evidence="1">
    <location>
        <begin position="62"/>
        <end position="428"/>
    </location>
</feature>